<evidence type="ECO:0000313" key="1">
    <source>
        <dbReference type="EMBL" id="SPQ24502.1"/>
    </source>
</evidence>
<sequence>MHLENLDLIKNR</sequence>
<organism evidence="1 2">
    <name type="scientific">Thermothielavioides terrestris</name>
    <dbReference type="NCBI Taxonomy" id="2587410"/>
    <lineage>
        <taxon>Eukaryota</taxon>
        <taxon>Fungi</taxon>
        <taxon>Dikarya</taxon>
        <taxon>Ascomycota</taxon>
        <taxon>Pezizomycotina</taxon>
        <taxon>Sordariomycetes</taxon>
        <taxon>Sordariomycetidae</taxon>
        <taxon>Sordariales</taxon>
        <taxon>Chaetomiaceae</taxon>
        <taxon>Thermothielavioides</taxon>
    </lineage>
</organism>
<evidence type="ECO:0000313" key="2">
    <source>
        <dbReference type="Proteomes" id="UP000289323"/>
    </source>
</evidence>
<proteinExistence type="predicted"/>
<gene>
    <name evidence="1" type="ORF">TT172_LOCUS6921</name>
</gene>
<accession>A0A3S4F1B0</accession>
<reference evidence="1 2" key="1">
    <citation type="submission" date="2018-04" db="EMBL/GenBank/DDBJ databases">
        <authorList>
            <person name="Huttner S."/>
            <person name="Dainat J."/>
        </authorList>
    </citation>
    <scope>NUCLEOTIDE SEQUENCE [LARGE SCALE GENOMIC DNA]</scope>
</reference>
<dbReference type="EMBL" id="OUUZ01000013">
    <property type="protein sequence ID" value="SPQ24502.1"/>
    <property type="molecule type" value="Genomic_DNA"/>
</dbReference>
<protein>
    <submittedName>
        <fullName evidence="1">C67d559f-7f53-481b-8c52-2fd0d5510853</fullName>
    </submittedName>
</protein>
<dbReference type="Proteomes" id="UP000289323">
    <property type="component" value="Unassembled WGS sequence"/>
</dbReference>
<name>A0A3S4F1B0_9PEZI</name>